<organism evidence="1 2">
    <name type="scientific">Aphis craccivora</name>
    <name type="common">Cowpea aphid</name>
    <dbReference type="NCBI Taxonomy" id="307492"/>
    <lineage>
        <taxon>Eukaryota</taxon>
        <taxon>Metazoa</taxon>
        <taxon>Ecdysozoa</taxon>
        <taxon>Arthropoda</taxon>
        <taxon>Hexapoda</taxon>
        <taxon>Insecta</taxon>
        <taxon>Pterygota</taxon>
        <taxon>Neoptera</taxon>
        <taxon>Paraneoptera</taxon>
        <taxon>Hemiptera</taxon>
        <taxon>Sternorrhyncha</taxon>
        <taxon>Aphidomorpha</taxon>
        <taxon>Aphidoidea</taxon>
        <taxon>Aphididae</taxon>
        <taxon>Aphidini</taxon>
        <taxon>Aphis</taxon>
        <taxon>Aphis</taxon>
    </lineage>
</organism>
<dbReference type="Gene3D" id="3.30.420.10">
    <property type="entry name" value="Ribonuclease H-like superfamily/Ribonuclease H"/>
    <property type="match status" value="1"/>
</dbReference>
<dbReference type="GO" id="GO:0003676">
    <property type="term" value="F:nucleic acid binding"/>
    <property type="evidence" value="ECO:0007669"/>
    <property type="project" value="InterPro"/>
</dbReference>
<reference evidence="1 2" key="1">
    <citation type="submission" date="2019-08" db="EMBL/GenBank/DDBJ databases">
        <title>Whole genome of Aphis craccivora.</title>
        <authorList>
            <person name="Voronova N.V."/>
            <person name="Shulinski R.S."/>
            <person name="Bandarenka Y.V."/>
            <person name="Zhorov D.G."/>
            <person name="Warner D."/>
        </authorList>
    </citation>
    <scope>NUCLEOTIDE SEQUENCE [LARGE SCALE GENOMIC DNA]</scope>
    <source>
        <strain evidence="1">180601</strain>
        <tissue evidence="1">Whole Body</tissue>
    </source>
</reference>
<dbReference type="Proteomes" id="UP000478052">
    <property type="component" value="Unassembled WGS sequence"/>
</dbReference>
<dbReference type="OrthoDB" id="6599552at2759"/>
<proteinExistence type="predicted"/>
<evidence type="ECO:0000313" key="2">
    <source>
        <dbReference type="Proteomes" id="UP000478052"/>
    </source>
</evidence>
<dbReference type="InterPro" id="IPR036397">
    <property type="entry name" value="RNaseH_sf"/>
</dbReference>
<gene>
    <name evidence="1" type="ORF">FWK35_00032294</name>
</gene>
<dbReference type="EMBL" id="VUJU01008912">
    <property type="protein sequence ID" value="KAF0724165.1"/>
    <property type="molecule type" value="Genomic_DNA"/>
</dbReference>
<name>A0A6G0WC15_APHCR</name>
<comment type="caution">
    <text evidence="1">The sequence shown here is derived from an EMBL/GenBank/DDBJ whole genome shotgun (WGS) entry which is preliminary data.</text>
</comment>
<accession>A0A6G0WC15</accession>
<protein>
    <submittedName>
        <fullName evidence="1">SCAN domain-containing protein 3-like</fullName>
    </submittedName>
</protein>
<keyword evidence="2" id="KW-1185">Reference proteome</keyword>
<evidence type="ECO:0000313" key="1">
    <source>
        <dbReference type="EMBL" id="KAF0724165.1"/>
    </source>
</evidence>
<sequence length="332" mass="37845">MYPSQLAFYKRPCLRDGCKGTQTITKTLGHHVIIETVMDMSHPHRVIVHFAKWTTFLSISQNGTVVSPLRKTRHEYYLLEKFDVLNIVEKQYLISKQKDRNNEEIKHPQSQGSIERSNQDIENMLRAWMKDNKTKKCSHHRVIDRSPYKALLGNDPKVGLATSDLPIEILQKLVTEEDFEEIYKEETQSEIEKITVQCNVCGTECCMETDSAEAILCNLCEKNTKIKKARHLGTIGIEKQAEKFRDCVVIPVPKVDRGTEHGILKGWYGSGNIQPATSNFIDIEKVNKTKEISLREIVSSITRGQSFLSCCCKGKCQTKKCACFKVSDICNV</sequence>
<dbReference type="AlphaFoldDB" id="A0A6G0WC15"/>